<name>A0A5M9ZK66_9BIFI</name>
<dbReference type="RefSeq" id="WP_150379199.1">
    <property type="nucleotide sequence ID" value="NZ_RZUH01000004.1"/>
</dbReference>
<evidence type="ECO:0000313" key="3">
    <source>
        <dbReference type="Proteomes" id="UP000410049"/>
    </source>
</evidence>
<dbReference type="Pfam" id="PF18862">
    <property type="entry name" value="ApeA_NTD1"/>
    <property type="match status" value="1"/>
</dbReference>
<accession>A0A5M9ZK66</accession>
<protein>
    <recommendedName>
        <fullName evidence="1">ApeA N-terminal domain-containing protein</fullName>
    </recommendedName>
</protein>
<evidence type="ECO:0000313" key="2">
    <source>
        <dbReference type="EMBL" id="KAA8828007.1"/>
    </source>
</evidence>
<organism evidence="2 3">
    <name type="scientific">Bifidobacterium myosotis</name>
    <dbReference type="NCBI Taxonomy" id="1630166"/>
    <lineage>
        <taxon>Bacteria</taxon>
        <taxon>Bacillati</taxon>
        <taxon>Actinomycetota</taxon>
        <taxon>Actinomycetes</taxon>
        <taxon>Bifidobacteriales</taxon>
        <taxon>Bifidobacteriaceae</taxon>
        <taxon>Bifidobacterium</taxon>
    </lineage>
</organism>
<gene>
    <name evidence="2" type="ORF">EMO91_06030</name>
</gene>
<dbReference type="Proteomes" id="UP000410049">
    <property type="component" value="Unassembled WGS sequence"/>
</dbReference>
<comment type="caution">
    <text evidence="2">The sequence shown here is derived from an EMBL/GenBank/DDBJ whole genome shotgun (WGS) entry which is preliminary data.</text>
</comment>
<reference evidence="2 3" key="1">
    <citation type="journal article" date="2019" name="Syst. Appl. Microbiol.">
        <title>Characterization of Bifidobacterium species in feaces of the Egyptian fruit bat: Description of B. vespertilionis sp. nov. and B. rousetti sp. nov.</title>
        <authorList>
            <person name="Modesto M."/>
            <person name="Satti M."/>
            <person name="Watanabe K."/>
            <person name="Puglisi E."/>
            <person name="Morelli L."/>
            <person name="Huang C.-H."/>
            <person name="Liou J.-S."/>
            <person name="Miyashita M."/>
            <person name="Tamura T."/>
            <person name="Saito S."/>
            <person name="Mori K."/>
            <person name="Huang L."/>
            <person name="Sciavilla P."/>
            <person name="Sandri C."/>
            <person name="Spiezio C."/>
            <person name="Vitali F."/>
            <person name="Cavalieri D."/>
            <person name="Perpetuini G."/>
            <person name="Tofalo R."/>
            <person name="Bonetti A."/>
            <person name="Arita M."/>
            <person name="Mattarelli P."/>
        </authorList>
    </citation>
    <scope>NUCLEOTIDE SEQUENCE [LARGE SCALE GENOMIC DNA]</scope>
    <source>
        <strain evidence="2 3">RST17</strain>
    </source>
</reference>
<proteinExistence type="predicted"/>
<dbReference type="AlphaFoldDB" id="A0A5M9ZK66"/>
<evidence type="ECO:0000259" key="1">
    <source>
        <dbReference type="Pfam" id="PF18862"/>
    </source>
</evidence>
<sequence length="456" mass="51231">MSDKWQLTEPLIGYIILGNGPDSEIPAVLRDTGKRIELTVPFKDIRAIPGNWFVASRESVNGVLYFGNQIPDTMPHDFLFACNGDSFALAGCRVSGNTRSMGLGIGTGTAVPTYVVCGARNSRYAEINGLRTQWLDAVRWFNLPSMTYHVEQDEEGKCQGVEVCSKSIPPVLVDEKLGLSIRPNFNVTQLTKNDSVISHQLVYIETKTDVAKSWEEHLATHRAIKDLISIADWNSREFIDMSAMSTDDSENIGGKGAVRDRWSPVVSYYPLVKRDNNENFQNTFLFDYRDIGNAGILKWLDLRKDCEQGMTSLSYLARDHSHLALETMSMLVGTTLECVGWYIVQSKHLEKWIKKSHGKEQPSSYQDMLKAIIEKNGIGDFFKNSLLWTKTMRDVYIGNKHADAHSSDFQTTYEATMQSLVVLRVWLGLQLGADIVNMKNRLASDAIGKHIPHLLA</sequence>
<dbReference type="InterPro" id="IPR041223">
    <property type="entry name" value="ApeA_NTD"/>
</dbReference>
<feature type="domain" description="ApeA N-terminal" evidence="1">
    <location>
        <begin position="12"/>
        <end position="294"/>
    </location>
</feature>
<dbReference type="EMBL" id="RZUH01000004">
    <property type="protein sequence ID" value="KAA8828007.1"/>
    <property type="molecule type" value="Genomic_DNA"/>
</dbReference>